<organism evidence="1 2">
    <name type="scientific">Pontiella sulfatireligans</name>
    <dbReference type="NCBI Taxonomy" id="2750658"/>
    <lineage>
        <taxon>Bacteria</taxon>
        <taxon>Pseudomonadati</taxon>
        <taxon>Kiritimatiellota</taxon>
        <taxon>Kiritimatiellia</taxon>
        <taxon>Kiritimatiellales</taxon>
        <taxon>Pontiellaceae</taxon>
        <taxon>Pontiella</taxon>
    </lineage>
</organism>
<evidence type="ECO:0008006" key="3">
    <source>
        <dbReference type="Google" id="ProtNLM"/>
    </source>
</evidence>
<evidence type="ECO:0000313" key="2">
    <source>
        <dbReference type="Proteomes" id="UP000346198"/>
    </source>
</evidence>
<reference evidence="1 2" key="1">
    <citation type="submission" date="2019-04" db="EMBL/GenBank/DDBJ databases">
        <authorList>
            <person name="Van Vliet M D."/>
        </authorList>
    </citation>
    <scope>NUCLEOTIDE SEQUENCE [LARGE SCALE GENOMIC DNA]</scope>
    <source>
        <strain evidence="1 2">F21</strain>
    </source>
</reference>
<name>A0A6C2UD07_9BACT</name>
<dbReference type="EMBL" id="CAAHFH010000001">
    <property type="protein sequence ID" value="VGO18005.1"/>
    <property type="molecule type" value="Genomic_DNA"/>
</dbReference>
<protein>
    <recommendedName>
        <fullName evidence="3">3-keto-disaccharide hydrolase domain-containing protein</fullName>
    </recommendedName>
</protein>
<sequence>MKNIVLFILLIAPTLWAQPKPLMIVPEKPVFCKEFDNKSDVDKASVKFNKETQYKVEDGCLHAIPPLIAFAGTGRDSKRASSSFSRVNFPELPKDYVCQFRWKYIAPKSKKLQAKGMAYMDMGHRCIRTTLSRDGVKLLLENHMVEEKAGIKSKLLQQSDELKLEDDQWYEVTAEVKGDEVVMQINGHILYGKDDLIAGERANTFNIDINGEGYLLDSIMIWEAGGYQLGWASTKKKLAKSSLEH</sequence>
<accession>A0A6C2UD07</accession>
<dbReference type="Proteomes" id="UP000346198">
    <property type="component" value="Unassembled WGS sequence"/>
</dbReference>
<dbReference type="AlphaFoldDB" id="A0A6C2UD07"/>
<gene>
    <name evidence="1" type="ORF">SCARR_00055</name>
</gene>
<evidence type="ECO:0000313" key="1">
    <source>
        <dbReference type="EMBL" id="VGO18005.1"/>
    </source>
</evidence>
<proteinExistence type="predicted"/>
<dbReference type="RefSeq" id="WP_136059547.1">
    <property type="nucleotide sequence ID" value="NZ_CAAHFH010000001.1"/>
</dbReference>
<keyword evidence="2" id="KW-1185">Reference proteome</keyword>